<keyword evidence="2" id="KW-1185">Reference proteome</keyword>
<proteinExistence type="predicted"/>
<comment type="caution">
    <text evidence="1">The sequence shown here is derived from an EMBL/GenBank/DDBJ whole genome shotgun (WGS) entry which is preliminary data.</text>
</comment>
<accession>A0AAV4SEN1</accession>
<sequence>MTSQWSQKQAQFVLTPSLNGASGPNTFIWERGASAHQCHGPARSVRRLNGGNLAGNCHNPQAQMTIALRRYSGGGWNEGVGVSRDCRRNFYSRCLFFMKQKMMTECVCVAFFDFCARNDYG</sequence>
<dbReference type="Proteomes" id="UP001054837">
    <property type="component" value="Unassembled WGS sequence"/>
</dbReference>
<gene>
    <name evidence="1" type="ORF">CDAR_436611</name>
</gene>
<name>A0AAV4SEN1_9ARAC</name>
<dbReference type="AlphaFoldDB" id="A0AAV4SEN1"/>
<protein>
    <submittedName>
        <fullName evidence="1">Uncharacterized protein</fullName>
    </submittedName>
</protein>
<reference evidence="1 2" key="1">
    <citation type="submission" date="2021-06" db="EMBL/GenBank/DDBJ databases">
        <title>Caerostris darwini draft genome.</title>
        <authorList>
            <person name="Kono N."/>
            <person name="Arakawa K."/>
        </authorList>
    </citation>
    <scope>NUCLEOTIDE SEQUENCE [LARGE SCALE GENOMIC DNA]</scope>
</reference>
<organism evidence="1 2">
    <name type="scientific">Caerostris darwini</name>
    <dbReference type="NCBI Taxonomy" id="1538125"/>
    <lineage>
        <taxon>Eukaryota</taxon>
        <taxon>Metazoa</taxon>
        <taxon>Ecdysozoa</taxon>
        <taxon>Arthropoda</taxon>
        <taxon>Chelicerata</taxon>
        <taxon>Arachnida</taxon>
        <taxon>Araneae</taxon>
        <taxon>Araneomorphae</taxon>
        <taxon>Entelegynae</taxon>
        <taxon>Araneoidea</taxon>
        <taxon>Araneidae</taxon>
        <taxon>Caerostris</taxon>
    </lineage>
</organism>
<dbReference type="EMBL" id="BPLQ01007705">
    <property type="protein sequence ID" value="GIY31641.1"/>
    <property type="molecule type" value="Genomic_DNA"/>
</dbReference>
<evidence type="ECO:0000313" key="1">
    <source>
        <dbReference type="EMBL" id="GIY31641.1"/>
    </source>
</evidence>
<evidence type="ECO:0000313" key="2">
    <source>
        <dbReference type="Proteomes" id="UP001054837"/>
    </source>
</evidence>